<dbReference type="EMBL" id="CP011412">
    <property type="protein sequence ID" value="AKH21705.1"/>
    <property type="molecule type" value="Genomic_DNA"/>
</dbReference>
<name>A0A0F7K3B1_9GAMM</name>
<evidence type="ECO:0000256" key="2">
    <source>
        <dbReference type="ARBA" id="ARBA00023231"/>
    </source>
</evidence>
<evidence type="ECO:0000256" key="1">
    <source>
        <dbReference type="ARBA" id="ARBA00010285"/>
    </source>
</evidence>
<accession>A0A0F7K3B1</accession>
<dbReference type="AlphaFoldDB" id="A0A0F7K3B1"/>
<dbReference type="InterPro" id="IPR051840">
    <property type="entry name" value="NifX/NifY_domain"/>
</dbReference>
<dbReference type="PATRIC" id="fig|1543721.4.peg.3440"/>
<evidence type="ECO:0000313" key="6">
    <source>
        <dbReference type="Proteomes" id="UP000034410"/>
    </source>
</evidence>
<comment type="similarity">
    <text evidence="1">Belongs to the NifX/NifY family.</text>
</comment>
<evidence type="ECO:0000259" key="4">
    <source>
        <dbReference type="Pfam" id="PF16844"/>
    </source>
</evidence>
<dbReference type="Gene3D" id="1.10.150.590">
    <property type="entry name" value="Dinitrogenase iron-molybdenum cofactor, N-terminal"/>
    <property type="match status" value="1"/>
</dbReference>
<organism evidence="5 6">
    <name type="scientific">Sedimenticola thiotaurini</name>
    <dbReference type="NCBI Taxonomy" id="1543721"/>
    <lineage>
        <taxon>Bacteria</taxon>
        <taxon>Pseudomonadati</taxon>
        <taxon>Pseudomonadota</taxon>
        <taxon>Gammaproteobacteria</taxon>
        <taxon>Chromatiales</taxon>
        <taxon>Sedimenticolaceae</taxon>
        <taxon>Sedimenticola</taxon>
    </lineage>
</organism>
<dbReference type="Gene3D" id="3.30.420.130">
    <property type="entry name" value="Dinitrogenase iron-molybdenum cofactor biosynthesis domain"/>
    <property type="match status" value="1"/>
</dbReference>
<dbReference type="CDD" id="cd00853">
    <property type="entry name" value="NifX"/>
    <property type="match status" value="1"/>
</dbReference>
<dbReference type="InterPro" id="IPR036105">
    <property type="entry name" value="DiNase_FeMo-co_biosyn_sf"/>
</dbReference>
<keyword evidence="2" id="KW-0535">Nitrogen fixation</keyword>
<sequence>MNSPALDKEIALRIGLAARELPETDIPRLLRVLDDAVGLPPDKKQLAGLTVKQLKSAADGELADLDSGSIRAALACLKGDIPVFEEPLPEVVPYQDGEMPNSIRVACASNRGDLLDGHFGSCRRFLIYQVGAAEQRLIDIREIGSVPKGEDKNLYRVAQIADCQILFVASIGGTPAAKVIRAGIHPVKKPQAGSAAIEIAELGAVIGRSAPPWLAKIMGQPPEQRVRFVPSTLESTA</sequence>
<dbReference type="Pfam" id="PF02579">
    <property type="entry name" value="Nitro_FeMo-Co"/>
    <property type="match status" value="1"/>
</dbReference>
<dbReference type="OrthoDB" id="9797941at2"/>
<dbReference type="RefSeq" id="WP_046860626.1">
    <property type="nucleotide sequence ID" value="NZ_CP011412.1"/>
</dbReference>
<dbReference type="KEGG" id="seds:AAY24_16640"/>
<dbReference type="InterPro" id="IPR038127">
    <property type="entry name" value="NafY_N_sf"/>
</dbReference>
<proteinExistence type="inferred from homology"/>
<dbReference type="InterPro" id="IPR031763">
    <property type="entry name" value="NafY_N"/>
</dbReference>
<dbReference type="Proteomes" id="UP000034410">
    <property type="component" value="Chromosome"/>
</dbReference>
<keyword evidence="6" id="KW-1185">Reference proteome</keyword>
<feature type="domain" description="Dinitrogenase iron-molybdenum cofactor N-terminal" evidence="4">
    <location>
        <begin position="6"/>
        <end position="81"/>
    </location>
</feature>
<evidence type="ECO:0000259" key="3">
    <source>
        <dbReference type="Pfam" id="PF02579"/>
    </source>
</evidence>
<dbReference type="InterPro" id="IPR003731">
    <property type="entry name" value="Di-Nase_FeMo-co_biosynth"/>
</dbReference>
<dbReference type="PANTHER" id="PTHR33937">
    <property type="entry name" value="IRON-MOLYBDENUM PROTEIN-RELATED-RELATED"/>
    <property type="match status" value="1"/>
</dbReference>
<protein>
    <submittedName>
        <fullName evidence="5">Dinitrogenase iron-molybdenum cofactor biosynthesis protein</fullName>
    </submittedName>
</protein>
<dbReference type="PANTHER" id="PTHR33937:SF1">
    <property type="entry name" value="IRON-MOLIBDENUM COFACTOR PROCESSING PROTEIN"/>
    <property type="match status" value="1"/>
</dbReference>
<dbReference type="SUPFAM" id="SSF53146">
    <property type="entry name" value="Nitrogenase accessory factor-like"/>
    <property type="match status" value="1"/>
</dbReference>
<reference evidence="5 6" key="1">
    <citation type="journal article" date="2015" name="Genome Announc.">
        <title>Complete Genome Sequence of Sedimenticola thiotaurini Strain SIP-G1, a Polyphosphate- and Polyhydroxyalkanoate-Accumulating Sulfur-Oxidizing Gammaproteobacterium Isolated from Salt Marsh Sediments.</title>
        <authorList>
            <person name="Flood B.E."/>
            <person name="Jones D.S."/>
            <person name="Bailey J.V."/>
        </authorList>
    </citation>
    <scope>NUCLEOTIDE SEQUENCE [LARGE SCALE GENOMIC DNA]</scope>
    <source>
        <strain evidence="5 6">SIP-G1</strain>
    </source>
</reference>
<feature type="domain" description="Dinitrogenase iron-molybdenum cofactor biosynthesis" evidence="3">
    <location>
        <begin position="112"/>
        <end position="196"/>
    </location>
</feature>
<evidence type="ECO:0000313" key="5">
    <source>
        <dbReference type="EMBL" id="AKH21705.1"/>
    </source>
</evidence>
<dbReference type="Pfam" id="PF16844">
    <property type="entry name" value="DIMCO_N"/>
    <property type="match status" value="1"/>
</dbReference>
<gene>
    <name evidence="5" type="ORF">AAY24_16640</name>
</gene>
<dbReference type="InterPro" id="IPR034169">
    <property type="entry name" value="NifX-like"/>
</dbReference>